<protein>
    <submittedName>
        <fullName evidence="1">Uncharacterized protein</fullName>
    </submittedName>
</protein>
<gene>
    <name evidence="1" type="ORF">Acr_00g0001180</name>
    <name evidence="2" type="ORF">Acr_00g0002800</name>
    <name evidence="3" type="ORF">Acr_00g0002830</name>
</gene>
<dbReference type="EMBL" id="BJWL01000046">
    <property type="protein sequence ID" value="GFS28614.1"/>
    <property type="molecule type" value="Genomic_DNA"/>
</dbReference>
<evidence type="ECO:0000313" key="4">
    <source>
        <dbReference type="Proteomes" id="UP000585474"/>
    </source>
</evidence>
<evidence type="ECO:0000313" key="1">
    <source>
        <dbReference type="EMBL" id="GFS28327.1"/>
    </source>
</evidence>
<dbReference type="AlphaFoldDB" id="A0A7J0D6H4"/>
<reference evidence="1" key="2">
    <citation type="submission" date="2020-08" db="EMBL/GenBank/DDBJ databases">
        <title>De Novo Assembly of kiwifruit Actinidia rufa.</title>
        <authorList>
            <person name="Sugita-Konishi S."/>
            <person name="Sato K."/>
            <person name="Mori E."/>
            <person name="Abe Y."/>
            <person name="Kisaki G."/>
            <person name="Hamano K."/>
            <person name="Suezawa K."/>
            <person name="Otani M."/>
            <person name="Fukuda T."/>
            <person name="Manabe T."/>
            <person name="Gomi K."/>
            <person name="Tabuchi M."/>
            <person name="Akimitsu K."/>
            <person name="Kataoka I."/>
        </authorList>
    </citation>
    <scope>NUCLEOTIDE SEQUENCE</scope>
    <source>
        <strain evidence="4">cv. Fuchu</strain>
        <strain evidence="1">Fuchu</strain>
    </source>
</reference>
<comment type="caution">
    <text evidence="1">The sequence shown here is derived from an EMBL/GenBank/DDBJ whole genome shotgun (WGS) entry which is preliminary data.</text>
</comment>
<evidence type="ECO:0000313" key="3">
    <source>
        <dbReference type="EMBL" id="GFS28614.1"/>
    </source>
</evidence>
<organism evidence="1 4">
    <name type="scientific">Actinidia rufa</name>
    <dbReference type="NCBI Taxonomy" id="165716"/>
    <lineage>
        <taxon>Eukaryota</taxon>
        <taxon>Viridiplantae</taxon>
        <taxon>Streptophyta</taxon>
        <taxon>Embryophyta</taxon>
        <taxon>Tracheophyta</taxon>
        <taxon>Spermatophyta</taxon>
        <taxon>Magnoliopsida</taxon>
        <taxon>eudicotyledons</taxon>
        <taxon>Gunneridae</taxon>
        <taxon>Pentapetalae</taxon>
        <taxon>asterids</taxon>
        <taxon>Ericales</taxon>
        <taxon>Actinidiaceae</taxon>
        <taxon>Actinidia</taxon>
    </lineage>
</organism>
<dbReference type="EMBL" id="BJWL01000046">
    <property type="protein sequence ID" value="GFS28609.1"/>
    <property type="molecule type" value="Genomic_DNA"/>
</dbReference>
<accession>A0A7J0D6H4</accession>
<reference evidence="4" key="1">
    <citation type="submission" date="2019-07" db="EMBL/GenBank/DDBJ databases">
        <title>De Novo Assembly of kiwifruit Actinidia rufa.</title>
        <authorList>
            <person name="Sugita-Konishi S."/>
            <person name="Sato K."/>
            <person name="Mori E."/>
            <person name="Abe Y."/>
            <person name="Kisaki G."/>
            <person name="Hamano K."/>
            <person name="Suezawa K."/>
            <person name="Otani M."/>
            <person name="Fukuda T."/>
            <person name="Manabe T."/>
            <person name="Gomi K."/>
            <person name="Tabuchi M."/>
            <person name="Akimitsu K."/>
            <person name="Kataoka I."/>
        </authorList>
    </citation>
    <scope>NUCLEOTIDE SEQUENCE [LARGE SCALE GENOMIC DNA]</scope>
    <source>
        <strain evidence="4">cv. Fuchu</strain>
    </source>
</reference>
<keyword evidence="4" id="KW-1185">Reference proteome</keyword>
<dbReference type="EMBL" id="BJWL01000039">
    <property type="protein sequence ID" value="GFS28327.1"/>
    <property type="molecule type" value="Genomic_DNA"/>
</dbReference>
<evidence type="ECO:0000313" key="2">
    <source>
        <dbReference type="EMBL" id="GFS28609.1"/>
    </source>
</evidence>
<proteinExistence type="predicted"/>
<name>A0A7J0D6H4_9ERIC</name>
<sequence>MRDNKLFSLSGRVIEKLVLLVKWLLHRLHTGLANPRMRCWKEAGMLPLLLKPTGSTGFTTSTGYGFPIGRCDVYRAINRRRSAGL</sequence>
<dbReference type="Proteomes" id="UP000585474">
    <property type="component" value="Unassembled WGS sequence"/>
</dbReference>